<protein>
    <recommendedName>
        <fullName evidence="3">Reverse transcriptase RNase H-like domain-containing protein</fullName>
    </recommendedName>
</protein>
<evidence type="ECO:0000313" key="1">
    <source>
        <dbReference type="EMBL" id="OWZ05023.1"/>
    </source>
</evidence>
<reference evidence="2" key="1">
    <citation type="submission" date="2017-03" db="EMBL/GenBank/DDBJ databases">
        <title>Phytopthora megakarya and P. palmivora, two closely related causual agents of cacao black pod achieved similar genome size and gene model numbers by different mechanisms.</title>
        <authorList>
            <person name="Ali S."/>
            <person name="Shao J."/>
            <person name="Larry D.J."/>
            <person name="Kronmiller B."/>
            <person name="Shen D."/>
            <person name="Strem M.D."/>
            <person name="Melnick R.L."/>
            <person name="Guiltinan M.J."/>
            <person name="Tyler B.M."/>
            <person name="Meinhardt L.W."/>
            <person name="Bailey B.A."/>
        </authorList>
    </citation>
    <scope>NUCLEOTIDE SEQUENCE [LARGE SCALE GENOMIC DNA]</scope>
    <source>
        <strain evidence="2">zdho120</strain>
    </source>
</reference>
<evidence type="ECO:0000313" key="2">
    <source>
        <dbReference type="Proteomes" id="UP000198211"/>
    </source>
</evidence>
<dbReference type="Proteomes" id="UP000198211">
    <property type="component" value="Unassembled WGS sequence"/>
</dbReference>
<proteinExistence type="predicted"/>
<dbReference type="AlphaFoldDB" id="A0A225VHY4"/>
<comment type="caution">
    <text evidence="1">The sequence shown here is derived from an EMBL/GenBank/DDBJ whole genome shotgun (WGS) entry which is preliminary data.</text>
</comment>
<accession>A0A225VHY4</accession>
<dbReference type="OrthoDB" id="129142at2759"/>
<sequence length="166" mass="19415">MAKETAGRLHRWALTLQEYDFTIEYRPGRENQDQQQVMQKRRKQTPQMIWPLDPNNLQTTPTITQAITIIVHEAEAVIRIAQVQRVEAAELGIVQFTDENVQFTDEDVQFTDEDVQFTDEDEEREQSTSNMVQRLNRKGSYRGKRVYEDADRPLKVDIGDGESRMI</sequence>
<name>A0A225VHY4_9STRA</name>
<keyword evidence="2" id="KW-1185">Reference proteome</keyword>
<evidence type="ECO:0008006" key="3">
    <source>
        <dbReference type="Google" id="ProtNLM"/>
    </source>
</evidence>
<dbReference type="EMBL" id="NBNE01004646">
    <property type="protein sequence ID" value="OWZ05023.1"/>
    <property type="molecule type" value="Genomic_DNA"/>
</dbReference>
<gene>
    <name evidence="1" type="ORF">PHMEG_00022962</name>
</gene>
<organism evidence="1 2">
    <name type="scientific">Phytophthora megakarya</name>
    <dbReference type="NCBI Taxonomy" id="4795"/>
    <lineage>
        <taxon>Eukaryota</taxon>
        <taxon>Sar</taxon>
        <taxon>Stramenopiles</taxon>
        <taxon>Oomycota</taxon>
        <taxon>Peronosporomycetes</taxon>
        <taxon>Peronosporales</taxon>
        <taxon>Peronosporaceae</taxon>
        <taxon>Phytophthora</taxon>
    </lineage>
</organism>